<dbReference type="CDD" id="cd02163">
    <property type="entry name" value="PPAT"/>
    <property type="match status" value="1"/>
</dbReference>
<dbReference type="Proteomes" id="UP000886819">
    <property type="component" value="Unassembled WGS sequence"/>
</dbReference>
<evidence type="ECO:0000256" key="1">
    <source>
        <dbReference type="ARBA" id="ARBA00022490"/>
    </source>
</evidence>
<evidence type="ECO:0000256" key="5">
    <source>
        <dbReference type="ARBA" id="ARBA00022840"/>
    </source>
</evidence>
<reference evidence="11" key="1">
    <citation type="submission" date="2020-10" db="EMBL/GenBank/DDBJ databases">
        <authorList>
            <person name="Gilroy R."/>
        </authorList>
    </citation>
    <scope>NUCLEOTIDE SEQUENCE</scope>
    <source>
        <strain evidence="11">ChiHile30-977</strain>
    </source>
</reference>
<reference evidence="11" key="2">
    <citation type="journal article" date="2021" name="PeerJ">
        <title>Extensive microbial diversity within the chicken gut microbiome revealed by metagenomics and culture.</title>
        <authorList>
            <person name="Gilroy R."/>
            <person name="Ravi A."/>
            <person name="Getino M."/>
            <person name="Pursley I."/>
            <person name="Horton D.L."/>
            <person name="Alikhan N.F."/>
            <person name="Baker D."/>
            <person name="Gharbi K."/>
            <person name="Hall N."/>
            <person name="Watson M."/>
            <person name="Adriaenssens E.M."/>
            <person name="Foster-Nyarko E."/>
            <person name="Jarju S."/>
            <person name="Secka A."/>
            <person name="Antonio M."/>
            <person name="Oren A."/>
            <person name="Chaudhuri R.R."/>
            <person name="La Ragione R."/>
            <person name="Hildebrand F."/>
            <person name="Pallen M.J."/>
        </authorList>
    </citation>
    <scope>NUCLEOTIDE SEQUENCE</scope>
    <source>
        <strain evidence="11">ChiHile30-977</strain>
    </source>
</reference>
<dbReference type="InterPro" id="IPR014729">
    <property type="entry name" value="Rossmann-like_a/b/a_fold"/>
</dbReference>
<dbReference type="PANTHER" id="PTHR21342:SF1">
    <property type="entry name" value="PHOSPHOPANTETHEINE ADENYLYLTRANSFERASE"/>
    <property type="match status" value="1"/>
</dbReference>
<name>A0A9D0YW25_9FIRM</name>
<comment type="similarity">
    <text evidence="9">Belongs to the bacterial CoaD family.</text>
</comment>
<dbReference type="PRINTS" id="PR01020">
    <property type="entry name" value="LPSBIOSNTHSS"/>
</dbReference>
<feature type="binding site" evidence="9">
    <location>
        <position position="74"/>
    </location>
    <ligand>
        <name>substrate</name>
    </ligand>
</feature>
<keyword evidence="5 9" id="KW-0067">ATP-binding</keyword>
<dbReference type="AlphaFoldDB" id="A0A9D0YW25"/>
<evidence type="ECO:0000256" key="4">
    <source>
        <dbReference type="ARBA" id="ARBA00022741"/>
    </source>
</evidence>
<dbReference type="GO" id="GO:0015937">
    <property type="term" value="P:coenzyme A biosynthetic process"/>
    <property type="evidence" value="ECO:0007669"/>
    <property type="project" value="UniProtKB-UniRule"/>
</dbReference>
<evidence type="ECO:0000256" key="2">
    <source>
        <dbReference type="ARBA" id="ARBA00022679"/>
    </source>
</evidence>
<comment type="cofactor">
    <cofactor evidence="9">
        <name>Mg(2+)</name>
        <dbReference type="ChEBI" id="CHEBI:18420"/>
    </cofactor>
</comment>
<gene>
    <name evidence="9 11" type="primary">coaD</name>
    <name evidence="11" type="ORF">IAA66_05555</name>
</gene>
<dbReference type="EMBL" id="DVFI01000086">
    <property type="protein sequence ID" value="HIQ63038.1"/>
    <property type="molecule type" value="Genomic_DNA"/>
</dbReference>
<dbReference type="InterPro" id="IPR004821">
    <property type="entry name" value="Cyt_trans-like"/>
</dbReference>
<feature type="binding site" evidence="9">
    <location>
        <position position="99"/>
    </location>
    <ligand>
        <name>ATP</name>
        <dbReference type="ChEBI" id="CHEBI:30616"/>
    </ligand>
</feature>
<evidence type="ECO:0000256" key="8">
    <source>
        <dbReference type="ARBA" id="ARBA00029346"/>
    </source>
</evidence>
<comment type="subunit">
    <text evidence="9">Homohexamer.</text>
</comment>
<feature type="binding site" evidence="9">
    <location>
        <position position="9"/>
    </location>
    <ligand>
        <name>substrate</name>
    </ligand>
</feature>
<dbReference type="GO" id="GO:0005524">
    <property type="term" value="F:ATP binding"/>
    <property type="evidence" value="ECO:0007669"/>
    <property type="project" value="UniProtKB-KW"/>
</dbReference>
<proteinExistence type="inferred from homology"/>
<dbReference type="InterPro" id="IPR001980">
    <property type="entry name" value="PPAT"/>
</dbReference>
<accession>A0A9D0YW25</accession>
<keyword evidence="7 9" id="KW-0173">Coenzyme A biosynthesis</keyword>
<protein>
    <recommendedName>
        <fullName evidence="9">Phosphopantetheine adenylyltransferase</fullName>
        <ecNumber evidence="9">2.7.7.3</ecNumber>
    </recommendedName>
    <alternativeName>
        <fullName evidence="9">Dephospho-CoA pyrophosphorylase</fullName>
    </alternativeName>
    <alternativeName>
        <fullName evidence="9">Pantetheine-phosphate adenylyltransferase</fullName>
        <shortName evidence="9">PPAT</shortName>
    </alternativeName>
</protein>
<dbReference type="HAMAP" id="MF_00151">
    <property type="entry name" value="PPAT_bact"/>
    <property type="match status" value="1"/>
</dbReference>
<feature type="site" description="Transition state stabilizer" evidence="9">
    <location>
        <position position="17"/>
    </location>
</feature>
<comment type="subcellular location">
    <subcellularLocation>
        <location evidence="9">Cytoplasm</location>
    </subcellularLocation>
</comment>
<dbReference type="NCBIfam" id="TIGR01510">
    <property type="entry name" value="coaD_prev_kdtB"/>
    <property type="match status" value="1"/>
</dbReference>
<comment type="pathway">
    <text evidence="9">Cofactor biosynthesis; coenzyme A biosynthesis; CoA from (R)-pantothenate: step 4/5.</text>
</comment>
<evidence type="ECO:0000256" key="3">
    <source>
        <dbReference type="ARBA" id="ARBA00022695"/>
    </source>
</evidence>
<comment type="catalytic activity">
    <reaction evidence="8 9">
        <text>(R)-4'-phosphopantetheine + ATP + H(+) = 3'-dephospho-CoA + diphosphate</text>
        <dbReference type="Rhea" id="RHEA:19801"/>
        <dbReference type="ChEBI" id="CHEBI:15378"/>
        <dbReference type="ChEBI" id="CHEBI:30616"/>
        <dbReference type="ChEBI" id="CHEBI:33019"/>
        <dbReference type="ChEBI" id="CHEBI:57328"/>
        <dbReference type="ChEBI" id="CHEBI:61723"/>
        <dbReference type="EC" id="2.7.7.3"/>
    </reaction>
</comment>
<feature type="binding site" evidence="9">
    <location>
        <begin position="89"/>
        <end position="91"/>
    </location>
    <ligand>
        <name>ATP</name>
        <dbReference type="ChEBI" id="CHEBI:30616"/>
    </ligand>
</feature>
<dbReference type="PANTHER" id="PTHR21342">
    <property type="entry name" value="PHOSPHOPANTETHEINE ADENYLYLTRANSFERASE"/>
    <property type="match status" value="1"/>
</dbReference>
<comment type="function">
    <text evidence="9">Reversibly transfers an adenylyl group from ATP to 4'-phosphopantetheine, yielding dephospho-CoA (dPCoA) and pyrophosphate.</text>
</comment>
<keyword evidence="4 9" id="KW-0547">Nucleotide-binding</keyword>
<feature type="binding site" evidence="9">
    <location>
        <position position="17"/>
    </location>
    <ligand>
        <name>ATP</name>
        <dbReference type="ChEBI" id="CHEBI:30616"/>
    </ligand>
</feature>
<evidence type="ECO:0000313" key="12">
    <source>
        <dbReference type="Proteomes" id="UP000886819"/>
    </source>
</evidence>
<evidence type="ECO:0000259" key="10">
    <source>
        <dbReference type="Pfam" id="PF01467"/>
    </source>
</evidence>
<feature type="binding site" evidence="9">
    <location>
        <begin position="123"/>
        <end position="129"/>
    </location>
    <ligand>
        <name>ATP</name>
        <dbReference type="ChEBI" id="CHEBI:30616"/>
    </ligand>
</feature>
<dbReference type="Pfam" id="PF01467">
    <property type="entry name" value="CTP_transf_like"/>
    <property type="match status" value="1"/>
</dbReference>
<dbReference type="NCBIfam" id="TIGR00125">
    <property type="entry name" value="cyt_tran_rel"/>
    <property type="match status" value="1"/>
</dbReference>
<feature type="binding site" evidence="9">
    <location>
        <position position="41"/>
    </location>
    <ligand>
        <name>substrate</name>
    </ligand>
</feature>
<keyword evidence="6 9" id="KW-0460">Magnesium</keyword>
<comment type="caution">
    <text evidence="11">The sequence shown here is derived from an EMBL/GenBank/DDBJ whole genome shotgun (WGS) entry which is preliminary data.</text>
</comment>
<evidence type="ECO:0000256" key="9">
    <source>
        <dbReference type="HAMAP-Rule" id="MF_00151"/>
    </source>
</evidence>
<evidence type="ECO:0000313" key="11">
    <source>
        <dbReference type="EMBL" id="HIQ63038.1"/>
    </source>
</evidence>
<evidence type="ECO:0000256" key="6">
    <source>
        <dbReference type="ARBA" id="ARBA00022842"/>
    </source>
</evidence>
<dbReference type="Gene3D" id="3.40.50.620">
    <property type="entry name" value="HUPs"/>
    <property type="match status" value="1"/>
</dbReference>
<organism evidence="11 12">
    <name type="scientific">Candidatus Avichristensenella intestinipullorum</name>
    <dbReference type="NCBI Taxonomy" id="2840693"/>
    <lineage>
        <taxon>Bacteria</taxon>
        <taxon>Bacillati</taxon>
        <taxon>Bacillota</taxon>
        <taxon>Clostridia</taxon>
        <taxon>Candidatus Avichristensenella</taxon>
    </lineage>
</organism>
<keyword evidence="1 9" id="KW-0963">Cytoplasm</keyword>
<feature type="binding site" evidence="9">
    <location>
        <position position="88"/>
    </location>
    <ligand>
        <name>substrate</name>
    </ligand>
</feature>
<dbReference type="GO" id="GO:0005737">
    <property type="term" value="C:cytoplasm"/>
    <property type="evidence" value="ECO:0007669"/>
    <property type="project" value="UniProtKB-SubCell"/>
</dbReference>
<dbReference type="SUPFAM" id="SSF52374">
    <property type="entry name" value="Nucleotidylyl transferase"/>
    <property type="match status" value="1"/>
</dbReference>
<keyword evidence="3 9" id="KW-0548">Nucleotidyltransferase</keyword>
<dbReference type="GO" id="GO:0004595">
    <property type="term" value="F:pantetheine-phosphate adenylyltransferase activity"/>
    <property type="evidence" value="ECO:0007669"/>
    <property type="project" value="UniProtKB-UniRule"/>
</dbReference>
<evidence type="ECO:0000256" key="7">
    <source>
        <dbReference type="ARBA" id="ARBA00022993"/>
    </source>
</evidence>
<sequence length="161" mass="17291">MRTVLYPGSFDPVTLGHMDIIGRAATAFDRVIVGVLYNPDKPSGMLTTAQRVECLREATAGLENVRVAAFSGLLVDAVRACGADAVVRGLRTEGDCDVEMQMARLNRQMGGVETVFLAASPACMHISASMVRQIATMNGSLRGLVPPSLEARLETLLRRTK</sequence>
<dbReference type="EC" id="2.7.7.3" evidence="9"/>
<keyword evidence="2 9" id="KW-0808">Transferase</keyword>
<feature type="domain" description="Cytidyltransferase-like" evidence="10">
    <location>
        <begin position="5"/>
        <end position="133"/>
    </location>
</feature>
<feature type="binding site" evidence="9">
    <location>
        <begin position="9"/>
        <end position="10"/>
    </location>
    <ligand>
        <name>ATP</name>
        <dbReference type="ChEBI" id="CHEBI:30616"/>
    </ligand>
</feature>